<accession>A0A024H8B1</accession>
<proteinExistence type="predicted"/>
<protein>
    <submittedName>
        <fullName evidence="2">Uncharacterized protein</fullName>
    </submittedName>
</protein>
<gene>
    <name evidence="2" type="ORF">ARTSIC4J27_4420</name>
</gene>
<feature type="region of interest" description="Disordered" evidence="1">
    <location>
        <begin position="22"/>
        <end position="48"/>
    </location>
</feature>
<dbReference type="EMBL" id="CAQI01000059">
    <property type="protein sequence ID" value="CCQ48415.1"/>
    <property type="molecule type" value="Genomic_DNA"/>
</dbReference>
<reference evidence="3" key="1">
    <citation type="journal article" date="2014" name="Genome Announc.">
        <title>Genome Sequence of Arthrobacter siccitolerans 4J27, a Xeroprotectant-Producing Desiccation-Tolerant Microorganism.</title>
        <authorList>
            <person name="Manzanera M."/>
            <person name="Santa-Cruz-Calvo L."/>
            <person name="Vilchez J.I."/>
            <person name="Garcia-Fontana C."/>
            <person name="Silva-Castro G.A."/>
            <person name="Calvo C."/>
            <person name="Gonzalez-Lopez J."/>
        </authorList>
    </citation>
    <scope>NUCLEOTIDE SEQUENCE [LARGE SCALE GENOMIC DNA]</scope>
    <source>
        <strain evidence="3">4J27</strain>
    </source>
</reference>
<sequence length="48" mass="5193">MWLLSGFSRTAAALPEGNTWAAPAAAPRSIRDKVVTSKELHEPDTSVR</sequence>
<dbReference type="STRING" id="861266.ARTSIC4J27_4420"/>
<keyword evidence="3" id="KW-1185">Reference proteome</keyword>
<comment type="caution">
    <text evidence="2">The sequence shown here is derived from an EMBL/GenBank/DDBJ whole genome shotgun (WGS) entry which is preliminary data.</text>
</comment>
<evidence type="ECO:0000313" key="2">
    <source>
        <dbReference type="EMBL" id="CCQ48415.1"/>
    </source>
</evidence>
<name>A0A024H8B1_9MICC</name>
<dbReference type="AlphaFoldDB" id="A0A024H8B1"/>
<organism evidence="2 3">
    <name type="scientific">Pseudarthrobacter siccitolerans</name>
    <dbReference type="NCBI Taxonomy" id="861266"/>
    <lineage>
        <taxon>Bacteria</taxon>
        <taxon>Bacillati</taxon>
        <taxon>Actinomycetota</taxon>
        <taxon>Actinomycetes</taxon>
        <taxon>Micrococcales</taxon>
        <taxon>Micrococcaceae</taxon>
        <taxon>Pseudarthrobacter</taxon>
    </lineage>
</organism>
<feature type="compositionally biased region" description="Basic and acidic residues" evidence="1">
    <location>
        <begin position="29"/>
        <end position="48"/>
    </location>
</feature>
<evidence type="ECO:0000256" key="1">
    <source>
        <dbReference type="SAM" id="MobiDB-lite"/>
    </source>
</evidence>
<dbReference type="Proteomes" id="UP000035722">
    <property type="component" value="Unassembled WGS sequence"/>
</dbReference>
<evidence type="ECO:0000313" key="3">
    <source>
        <dbReference type="Proteomes" id="UP000035722"/>
    </source>
</evidence>